<organism evidence="1 2">
    <name type="scientific">Scophthalmus maximus</name>
    <name type="common">Turbot</name>
    <name type="synonym">Psetta maxima</name>
    <dbReference type="NCBI Taxonomy" id="52904"/>
    <lineage>
        <taxon>Eukaryota</taxon>
        <taxon>Metazoa</taxon>
        <taxon>Chordata</taxon>
        <taxon>Craniata</taxon>
        <taxon>Vertebrata</taxon>
        <taxon>Euteleostomi</taxon>
        <taxon>Actinopterygii</taxon>
        <taxon>Neopterygii</taxon>
        <taxon>Teleostei</taxon>
        <taxon>Neoteleostei</taxon>
        <taxon>Acanthomorphata</taxon>
        <taxon>Carangaria</taxon>
        <taxon>Pleuronectiformes</taxon>
        <taxon>Pleuronectoidei</taxon>
        <taxon>Scophthalmidae</taxon>
        <taxon>Scophthalmus</taxon>
    </lineage>
</organism>
<sequence>MFCPNDLNLMAQAVHTCKRDGKKMMINGEVAAVRFEKNQVSQEKGFGLDCSNLAVCSRSPEEQRFELLADSSGKLWTEEDKDIRADAYTLTSSLNLYTPVVEDVVLTQLSVWYLRHESASEAKAITNAMTKMPPSSFNVEKQAPVGKHNAAQKLPLKPTNKCGEFYAQEL</sequence>
<gene>
    <name evidence="1" type="ORF">F2P81_011205</name>
</gene>
<dbReference type="Proteomes" id="UP000438429">
    <property type="component" value="Unassembled WGS sequence"/>
</dbReference>
<dbReference type="EMBL" id="VEVO01000010">
    <property type="protein sequence ID" value="KAF0035893.1"/>
    <property type="molecule type" value="Genomic_DNA"/>
</dbReference>
<proteinExistence type="predicted"/>
<reference evidence="1 2" key="1">
    <citation type="submission" date="2019-06" db="EMBL/GenBank/DDBJ databases">
        <title>Draft genomes of female and male turbot (Scophthalmus maximus).</title>
        <authorList>
            <person name="Xu H."/>
            <person name="Xu X.-W."/>
            <person name="Shao C."/>
            <person name="Chen S."/>
        </authorList>
    </citation>
    <scope>NUCLEOTIDE SEQUENCE [LARGE SCALE GENOMIC DNA]</scope>
    <source>
        <strain evidence="1">Ysfricsl-2016a</strain>
        <tissue evidence="1">Blood</tissue>
    </source>
</reference>
<name>A0A6A4SPJ9_SCOMX</name>
<dbReference type="AlphaFoldDB" id="A0A6A4SPJ9"/>
<protein>
    <submittedName>
        <fullName evidence="1">Uncharacterized protein</fullName>
    </submittedName>
</protein>
<accession>A0A6A4SPJ9</accession>
<evidence type="ECO:0000313" key="2">
    <source>
        <dbReference type="Proteomes" id="UP000438429"/>
    </source>
</evidence>
<evidence type="ECO:0000313" key="1">
    <source>
        <dbReference type="EMBL" id="KAF0035893.1"/>
    </source>
</evidence>
<comment type="caution">
    <text evidence="1">The sequence shown here is derived from an EMBL/GenBank/DDBJ whole genome shotgun (WGS) entry which is preliminary data.</text>
</comment>